<comment type="caution">
    <text evidence="2">The sequence shown here is derived from an EMBL/GenBank/DDBJ whole genome shotgun (WGS) entry which is preliminary data.</text>
</comment>
<evidence type="ECO:0000256" key="1">
    <source>
        <dbReference type="SAM" id="MobiDB-lite"/>
    </source>
</evidence>
<dbReference type="EMBL" id="CAUOFW020006887">
    <property type="protein sequence ID" value="CAK9176687.1"/>
    <property type="molecule type" value="Genomic_DNA"/>
</dbReference>
<evidence type="ECO:0000313" key="3">
    <source>
        <dbReference type="Proteomes" id="UP001642360"/>
    </source>
</evidence>
<evidence type="ECO:0000313" key="2">
    <source>
        <dbReference type="EMBL" id="CAK9176687.1"/>
    </source>
</evidence>
<reference evidence="2 3" key="1">
    <citation type="submission" date="2024-02" db="EMBL/GenBank/DDBJ databases">
        <authorList>
            <person name="Vignale AGUSTIN F."/>
            <person name="Sosa J E."/>
            <person name="Modenutti C."/>
        </authorList>
    </citation>
    <scope>NUCLEOTIDE SEQUENCE [LARGE SCALE GENOMIC DNA]</scope>
</reference>
<gene>
    <name evidence="2" type="ORF">ILEXP_LOCUS46549</name>
</gene>
<keyword evidence="3" id="KW-1185">Reference proteome</keyword>
<protein>
    <submittedName>
        <fullName evidence="2">Uncharacterized protein</fullName>
    </submittedName>
</protein>
<proteinExistence type="predicted"/>
<name>A0ABC8U4J9_9AQUA</name>
<feature type="region of interest" description="Disordered" evidence="1">
    <location>
        <begin position="67"/>
        <end position="87"/>
    </location>
</feature>
<dbReference type="Proteomes" id="UP001642360">
    <property type="component" value="Unassembled WGS sequence"/>
</dbReference>
<accession>A0ABC8U4J9</accession>
<sequence>MKNSYFNVDVAIGIARGVQQVNDVRPLIKRKEKAVKEATYSWLLTTEKTKCLDYEIAQLSEERKEKATSKVCEEAHEEGLEKTEKEL</sequence>
<organism evidence="2 3">
    <name type="scientific">Ilex paraguariensis</name>
    <name type="common">yerba mate</name>
    <dbReference type="NCBI Taxonomy" id="185542"/>
    <lineage>
        <taxon>Eukaryota</taxon>
        <taxon>Viridiplantae</taxon>
        <taxon>Streptophyta</taxon>
        <taxon>Embryophyta</taxon>
        <taxon>Tracheophyta</taxon>
        <taxon>Spermatophyta</taxon>
        <taxon>Magnoliopsida</taxon>
        <taxon>eudicotyledons</taxon>
        <taxon>Gunneridae</taxon>
        <taxon>Pentapetalae</taxon>
        <taxon>asterids</taxon>
        <taxon>campanulids</taxon>
        <taxon>Aquifoliales</taxon>
        <taxon>Aquifoliaceae</taxon>
        <taxon>Ilex</taxon>
    </lineage>
</organism>
<dbReference type="AlphaFoldDB" id="A0ABC8U4J9"/>